<accession>A0ABY7F4R0</accession>
<evidence type="ECO:0000313" key="2">
    <source>
        <dbReference type="Proteomes" id="UP001164746"/>
    </source>
</evidence>
<name>A0ABY7F4R0_MYAAR</name>
<evidence type="ECO:0000313" key="1">
    <source>
        <dbReference type="EMBL" id="WAR15786.1"/>
    </source>
</evidence>
<proteinExistence type="predicted"/>
<dbReference type="Proteomes" id="UP001164746">
    <property type="component" value="Chromosome 9"/>
</dbReference>
<organism evidence="1 2">
    <name type="scientific">Mya arenaria</name>
    <name type="common">Soft-shell clam</name>
    <dbReference type="NCBI Taxonomy" id="6604"/>
    <lineage>
        <taxon>Eukaryota</taxon>
        <taxon>Metazoa</taxon>
        <taxon>Spiralia</taxon>
        <taxon>Lophotrochozoa</taxon>
        <taxon>Mollusca</taxon>
        <taxon>Bivalvia</taxon>
        <taxon>Autobranchia</taxon>
        <taxon>Heteroconchia</taxon>
        <taxon>Euheterodonta</taxon>
        <taxon>Imparidentia</taxon>
        <taxon>Neoheterodontei</taxon>
        <taxon>Myida</taxon>
        <taxon>Myoidea</taxon>
        <taxon>Myidae</taxon>
        <taxon>Mya</taxon>
    </lineage>
</organism>
<protein>
    <submittedName>
        <fullName evidence="1">LEC-like protein</fullName>
    </submittedName>
</protein>
<gene>
    <name evidence="1" type="ORF">MAR_005891</name>
</gene>
<dbReference type="Gene3D" id="2.80.10.50">
    <property type="match status" value="1"/>
</dbReference>
<keyword evidence="2" id="KW-1185">Reference proteome</keyword>
<sequence length="285" mass="31976">MSEPFLIKHRSSGRFLHVSTGKRAPSDDTEILFHGDIHDNMYWRFCKETDYWGYIEHVNSGKVIHPHGGGRSPANGTKLVVHGGRHYGALFALDGKNDHVIHKDGKYAHPENGRPDPGNSTKVVLHSDVHDAMRFQFVSPKDPSKNILVYGSPNVIGKWEIINAVINPRAEHKSTISVKIGKSKTNSTTSTFEYTWEASMGVEIKAITASVSQSLRSMIEKTSSETWTEETTRTKEITVSPGKTVVTWQYKFSVEQNDSRALFQSNLLADTDSETTIPRDFKYLV</sequence>
<reference evidence="1" key="1">
    <citation type="submission" date="2022-11" db="EMBL/GenBank/DDBJ databases">
        <title>Centuries of genome instability and evolution in soft-shell clam transmissible cancer (bioRxiv).</title>
        <authorList>
            <person name="Hart S.F.M."/>
            <person name="Yonemitsu M.A."/>
            <person name="Giersch R.M."/>
            <person name="Beal B.F."/>
            <person name="Arriagada G."/>
            <person name="Davis B.W."/>
            <person name="Ostrander E.A."/>
            <person name="Goff S.P."/>
            <person name="Metzger M.J."/>
        </authorList>
    </citation>
    <scope>NUCLEOTIDE SEQUENCE</scope>
    <source>
        <strain evidence="1">MELC-2E11</strain>
        <tissue evidence="1">Siphon/mantle</tissue>
    </source>
</reference>
<dbReference type="EMBL" id="CP111020">
    <property type="protein sequence ID" value="WAR15786.1"/>
    <property type="molecule type" value="Genomic_DNA"/>
</dbReference>
<dbReference type="SUPFAM" id="SSF56973">
    <property type="entry name" value="Aerolisin/ETX pore-forming domain"/>
    <property type="match status" value="1"/>
</dbReference>